<comment type="subcellular location">
    <subcellularLocation>
        <location evidence="1">Cell membrane</location>
        <topology evidence="1">Multi-pass membrane protein</topology>
    </subcellularLocation>
</comment>
<name>A0ABV8QPY9_9BACT</name>
<evidence type="ECO:0000256" key="2">
    <source>
        <dbReference type="ARBA" id="ARBA00022475"/>
    </source>
</evidence>
<dbReference type="InterPro" id="IPR025857">
    <property type="entry name" value="MacB_PCD"/>
</dbReference>
<feature type="transmembrane region" description="Helical" evidence="7">
    <location>
        <begin position="356"/>
        <end position="381"/>
    </location>
</feature>
<feature type="transmembrane region" description="Helical" evidence="7">
    <location>
        <begin position="305"/>
        <end position="327"/>
    </location>
</feature>
<dbReference type="EMBL" id="JBHSCZ010000001">
    <property type="protein sequence ID" value="MFC4262350.1"/>
    <property type="molecule type" value="Genomic_DNA"/>
</dbReference>
<dbReference type="InterPro" id="IPR050250">
    <property type="entry name" value="Macrolide_Exporter_MacB"/>
</dbReference>
<organism evidence="10 11">
    <name type="scientific">Ferruginibacter yonginensis</name>
    <dbReference type="NCBI Taxonomy" id="1310416"/>
    <lineage>
        <taxon>Bacteria</taxon>
        <taxon>Pseudomonadati</taxon>
        <taxon>Bacteroidota</taxon>
        <taxon>Chitinophagia</taxon>
        <taxon>Chitinophagales</taxon>
        <taxon>Chitinophagaceae</taxon>
        <taxon>Ferruginibacter</taxon>
    </lineage>
</organism>
<reference evidence="11" key="1">
    <citation type="journal article" date="2019" name="Int. J. Syst. Evol. Microbiol.">
        <title>The Global Catalogue of Microorganisms (GCM) 10K type strain sequencing project: providing services to taxonomists for standard genome sequencing and annotation.</title>
        <authorList>
            <consortium name="The Broad Institute Genomics Platform"/>
            <consortium name="The Broad Institute Genome Sequencing Center for Infectious Disease"/>
            <person name="Wu L."/>
            <person name="Ma J."/>
        </authorList>
    </citation>
    <scope>NUCLEOTIDE SEQUENCE [LARGE SCALE GENOMIC DNA]</scope>
    <source>
        <strain evidence="11">CECT 8289</strain>
    </source>
</reference>
<evidence type="ECO:0000259" key="8">
    <source>
        <dbReference type="Pfam" id="PF02687"/>
    </source>
</evidence>
<evidence type="ECO:0000256" key="6">
    <source>
        <dbReference type="ARBA" id="ARBA00038076"/>
    </source>
</evidence>
<accession>A0ABV8QPY9</accession>
<evidence type="ECO:0000256" key="7">
    <source>
        <dbReference type="SAM" id="Phobius"/>
    </source>
</evidence>
<proteinExistence type="inferred from homology"/>
<feature type="domain" description="ABC3 transporter permease C-terminal" evidence="8">
    <location>
        <begin position="306"/>
        <end position="419"/>
    </location>
</feature>
<evidence type="ECO:0000256" key="4">
    <source>
        <dbReference type="ARBA" id="ARBA00022989"/>
    </source>
</evidence>
<comment type="similarity">
    <text evidence="6">Belongs to the ABC-4 integral membrane protein family.</text>
</comment>
<feature type="domain" description="MacB-like periplasmic core" evidence="9">
    <location>
        <begin position="21"/>
        <end position="262"/>
    </location>
</feature>
<dbReference type="RefSeq" id="WP_379707708.1">
    <property type="nucleotide sequence ID" value="NZ_JBHSCZ010000001.1"/>
</dbReference>
<dbReference type="PANTHER" id="PTHR30572">
    <property type="entry name" value="MEMBRANE COMPONENT OF TRANSPORTER-RELATED"/>
    <property type="match status" value="1"/>
</dbReference>
<keyword evidence="4 7" id="KW-1133">Transmembrane helix</keyword>
<sequence length="426" mass="45787">MTNRDSLALSWKNVKGNKLRTAITIIIMALGIFALILIITAIKAASLGLTNSFSTMGANSFGIRYKDRNINFGGGRGGATTKTKAGQKEKKSNNGIPISFDEARLFKDRFNFPGAKVGIALRGTNNIVVNAGSKKTNPDVSVFGGDENYLELNGYKILYGRNFTPAEVSAGRNVCVIGSGVAQKLFPDNNAKAIDAVINVDHIPFRVIAVLEEKSSSAFFNTSRIVITTVNNIRRQYATQASSYTVAIMVSDLKLMDLAVGEATATFRPIRRLSVKDDDNFFIDKSDSIAQSLLTNLGFLEKGTIGIAFITLIGAAIGLMNIMLVAVNERTKEIGLTKALGATRNDIRTQFLFESVIISLLGAVVGIILGILVGNIVAIIFKTGFVVPWMWIGIAVITCTLVGLLAGLLPAVKASKLDPIVALRYE</sequence>
<evidence type="ECO:0000313" key="11">
    <source>
        <dbReference type="Proteomes" id="UP001595907"/>
    </source>
</evidence>
<feature type="transmembrane region" description="Helical" evidence="7">
    <location>
        <begin position="387"/>
        <end position="409"/>
    </location>
</feature>
<evidence type="ECO:0000256" key="1">
    <source>
        <dbReference type="ARBA" id="ARBA00004651"/>
    </source>
</evidence>
<keyword evidence="2" id="KW-1003">Cell membrane</keyword>
<keyword evidence="3 7" id="KW-0812">Transmembrane</keyword>
<protein>
    <submittedName>
        <fullName evidence="10">ABC transporter permease</fullName>
    </submittedName>
</protein>
<dbReference type="InterPro" id="IPR003838">
    <property type="entry name" value="ABC3_permease_C"/>
</dbReference>
<feature type="transmembrane region" description="Helical" evidence="7">
    <location>
        <begin position="21"/>
        <end position="42"/>
    </location>
</feature>
<evidence type="ECO:0000256" key="5">
    <source>
        <dbReference type="ARBA" id="ARBA00023136"/>
    </source>
</evidence>
<evidence type="ECO:0000313" key="10">
    <source>
        <dbReference type="EMBL" id="MFC4262350.1"/>
    </source>
</evidence>
<dbReference type="Pfam" id="PF02687">
    <property type="entry name" value="FtsX"/>
    <property type="match status" value="1"/>
</dbReference>
<dbReference type="Proteomes" id="UP001595907">
    <property type="component" value="Unassembled WGS sequence"/>
</dbReference>
<comment type="caution">
    <text evidence="10">The sequence shown here is derived from an EMBL/GenBank/DDBJ whole genome shotgun (WGS) entry which is preliminary data.</text>
</comment>
<evidence type="ECO:0000259" key="9">
    <source>
        <dbReference type="Pfam" id="PF12704"/>
    </source>
</evidence>
<evidence type="ECO:0000256" key="3">
    <source>
        <dbReference type="ARBA" id="ARBA00022692"/>
    </source>
</evidence>
<gene>
    <name evidence="10" type="ORF">ACFOWM_05650</name>
</gene>
<dbReference type="PANTHER" id="PTHR30572:SF4">
    <property type="entry name" value="ABC TRANSPORTER PERMEASE YTRF"/>
    <property type="match status" value="1"/>
</dbReference>
<keyword evidence="11" id="KW-1185">Reference proteome</keyword>
<dbReference type="Pfam" id="PF12704">
    <property type="entry name" value="MacB_PCD"/>
    <property type="match status" value="1"/>
</dbReference>
<keyword evidence="5 7" id="KW-0472">Membrane</keyword>